<sequence>MKMILMSIGTTLLSVTIYFISFSMLWDKIIPYYYEDHLTSFFVSGLIFIVLAPFLLSACLYFKSAQNFRSHYYSALKKTNIAFAVFFILFVLFQFIEFSGIVTNEGYYKIESSGE</sequence>
<gene>
    <name evidence="2" type="ORF">CWB99_11255</name>
</gene>
<dbReference type="Proteomes" id="UP000310249">
    <property type="component" value="Unassembled WGS sequence"/>
</dbReference>
<feature type="transmembrane region" description="Helical" evidence="1">
    <location>
        <begin position="81"/>
        <end position="102"/>
    </location>
</feature>
<dbReference type="EMBL" id="PNCI01000024">
    <property type="protein sequence ID" value="TMP28483.1"/>
    <property type="molecule type" value="Genomic_DNA"/>
</dbReference>
<dbReference type="OrthoDB" id="5704847at2"/>
<name>A0A5S3WLN9_9GAMM</name>
<dbReference type="AlphaFoldDB" id="A0A5S3WLN9"/>
<organism evidence="2 3">
    <name type="scientific">Pseudoalteromonas rubra</name>
    <dbReference type="NCBI Taxonomy" id="43658"/>
    <lineage>
        <taxon>Bacteria</taxon>
        <taxon>Pseudomonadati</taxon>
        <taxon>Pseudomonadota</taxon>
        <taxon>Gammaproteobacteria</taxon>
        <taxon>Alteromonadales</taxon>
        <taxon>Pseudoalteromonadaceae</taxon>
        <taxon>Pseudoalteromonas</taxon>
    </lineage>
</organism>
<evidence type="ECO:0000313" key="3">
    <source>
        <dbReference type="Proteomes" id="UP000310249"/>
    </source>
</evidence>
<dbReference type="RefSeq" id="WP_138552336.1">
    <property type="nucleotide sequence ID" value="NZ_PNCH01000036.1"/>
</dbReference>
<protein>
    <submittedName>
        <fullName evidence="2">Uncharacterized protein</fullName>
    </submittedName>
</protein>
<feature type="transmembrane region" description="Helical" evidence="1">
    <location>
        <begin position="38"/>
        <end position="61"/>
    </location>
</feature>
<evidence type="ECO:0000313" key="2">
    <source>
        <dbReference type="EMBL" id="TMP28483.1"/>
    </source>
</evidence>
<keyword evidence="1" id="KW-0472">Membrane</keyword>
<comment type="caution">
    <text evidence="2">The sequence shown here is derived from an EMBL/GenBank/DDBJ whole genome shotgun (WGS) entry which is preliminary data.</text>
</comment>
<keyword evidence="1" id="KW-1133">Transmembrane helix</keyword>
<accession>A0A5S3WLN9</accession>
<keyword evidence="1" id="KW-0812">Transmembrane</keyword>
<reference evidence="2 3" key="1">
    <citation type="submission" date="2018-01" db="EMBL/GenBank/DDBJ databases">
        <authorList>
            <person name="Paulsen S."/>
            <person name="Gram L.K."/>
        </authorList>
    </citation>
    <scope>NUCLEOTIDE SEQUENCE [LARGE SCALE GENOMIC DNA]</scope>
    <source>
        <strain evidence="2 3">S2676</strain>
    </source>
</reference>
<proteinExistence type="predicted"/>
<reference evidence="3" key="2">
    <citation type="submission" date="2019-06" db="EMBL/GenBank/DDBJ databases">
        <title>Co-occurence of chitin degradation, pigmentation and bioactivity in marine Pseudoalteromonas.</title>
        <authorList>
            <person name="Sonnenschein E.C."/>
            <person name="Bech P.K."/>
        </authorList>
    </citation>
    <scope>NUCLEOTIDE SEQUENCE [LARGE SCALE GENOMIC DNA]</scope>
    <source>
        <strain evidence="3">S2676</strain>
    </source>
</reference>
<evidence type="ECO:0000256" key="1">
    <source>
        <dbReference type="SAM" id="Phobius"/>
    </source>
</evidence>
<feature type="transmembrane region" description="Helical" evidence="1">
    <location>
        <begin position="7"/>
        <end position="26"/>
    </location>
</feature>